<name>A0A0F4GR68_9PEZI</name>
<reference evidence="11 12" key="1">
    <citation type="submission" date="2015-03" db="EMBL/GenBank/DDBJ databases">
        <title>RNA-seq based gene annotation and comparative genomics of four Zymoseptoria species reveal species-specific pathogenicity related genes and transposable element activity.</title>
        <authorList>
            <person name="Grandaubert J."/>
            <person name="Bhattacharyya A."/>
            <person name="Stukenbrock E.H."/>
        </authorList>
    </citation>
    <scope>NUCLEOTIDE SEQUENCE [LARGE SCALE GENOMIC DNA]</scope>
    <source>
        <strain evidence="11 12">Zb18110</strain>
    </source>
</reference>
<comment type="subunit">
    <text evidence="8">Heterodimer. The mRNA-capping enzyme is composed of two separate chains alpha and beta, respectively a mRNA guanylyltransferase and an mRNA 5'-triphosphate monophosphatase.</text>
</comment>
<feature type="compositionally biased region" description="Basic and acidic residues" evidence="9">
    <location>
        <begin position="396"/>
        <end position="416"/>
    </location>
</feature>
<dbReference type="PANTHER" id="PTHR28118:SF1">
    <property type="entry name" value="POLYNUCLEOTIDE 5'-TRIPHOSPHATASE CTL1-RELATED"/>
    <property type="match status" value="1"/>
</dbReference>
<feature type="compositionally biased region" description="Polar residues" evidence="9">
    <location>
        <begin position="361"/>
        <end position="391"/>
    </location>
</feature>
<feature type="compositionally biased region" description="Polar residues" evidence="9">
    <location>
        <begin position="442"/>
        <end position="453"/>
    </location>
</feature>
<sequence>MDLSSMLNDGPPDEKPKTSAPQTSPPIGGPSRGSYPPAAVPSGQSQGRNLTPLHTPTNGQYPFPSPSPINTAAGQQAYRPYEAYSATTPGGRPASHGHFAQPSPSYYGPGHPAHHTTSMSPTPSSHHSQTPHSMRQSPLPTANHLPQQQTLPPHFHPSQPSTPLGPPPFVQRHSNQLDMASPYNQRNPSNASNGMIAHSPAQHYPSIGNLVESPNAHRPQVQRRGTSEYSRSADRERSLSVSPKTKVPARPPSLGSRQSSQQEVYSARGSVQTDSGVTPSSSTPGHVTAPPSSYSQPPYTHSASGASQAHLHAPGSLSVNAGVGGPLSASNNQPAPQHHQSQKMGMNHLLAPTPQHEQYENSRPNNANTQASLARSNSNEQSKPDSYSSPATAPPSHEKVQLRVESDLSMKTEKSESLPTSATSVPSKSSQSQPSEPKQQTGEVSSREASQMRTPLKRAAESEPSAEPPAKRGRRKYTERPIWAHLSHQNPRSGEAGVVPNGALPSKSAATSARTNGDPPLQTNGQQVSPPLSGNLQAALDVLPWQQNPPLDHDLIRARKVLGPKWEKSINWNVPVSSLVKSLMDWTFQSLDANSDIGLDPREGAIEIEAKIGTLVDENTGERMVLPVRNAVVLAPGTENRYQFESQTLEAAHQRMNKYLNECLVTSREQKGRTPIDYKHIKEIDSFRTLSKYGIGLLPQCAQKRYRRELRLRTSVDQKTGRVTARIVKVKLAELQIHSPGESYDCRISMNLEVNLDRPDIDLQQLTEEPTHEKPAQPDRVKDRLSYKHLAYSTDLTRVDTKGLSPKYELELEVDANTLRHQKHLMQTGQENGYQAVVEGFIENLTLLMRQPKQ</sequence>
<dbReference type="Proteomes" id="UP000033647">
    <property type="component" value="Unassembled WGS sequence"/>
</dbReference>
<feature type="compositionally biased region" description="Polar residues" evidence="9">
    <location>
        <begin position="134"/>
        <end position="151"/>
    </location>
</feature>
<dbReference type="GO" id="GO:0140818">
    <property type="term" value="F:mRNA 5'-triphosphate monophosphatase activity"/>
    <property type="evidence" value="ECO:0007669"/>
    <property type="project" value="UniProtKB-EC"/>
</dbReference>
<keyword evidence="12" id="KW-1185">Reference proteome</keyword>
<evidence type="ECO:0000256" key="4">
    <source>
        <dbReference type="ARBA" id="ARBA00022664"/>
    </source>
</evidence>
<feature type="compositionally biased region" description="Polar residues" evidence="9">
    <location>
        <begin position="508"/>
        <end position="529"/>
    </location>
</feature>
<evidence type="ECO:0000256" key="1">
    <source>
        <dbReference type="ARBA" id="ARBA00001946"/>
    </source>
</evidence>
<accession>A0A0F4GR68</accession>
<feature type="compositionally biased region" description="Polar residues" evidence="9">
    <location>
        <begin position="255"/>
        <end position="307"/>
    </location>
</feature>
<dbReference type="InterPro" id="IPR033469">
    <property type="entry name" value="CYTH-like_dom_sf"/>
</dbReference>
<feature type="compositionally biased region" description="Low complexity" evidence="9">
    <location>
        <begin position="419"/>
        <end position="441"/>
    </location>
</feature>
<evidence type="ECO:0000256" key="3">
    <source>
        <dbReference type="ARBA" id="ARBA00006345"/>
    </source>
</evidence>
<organism evidence="11 12">
    <name type="scientific">Zymoseptoria brevis</name>
    <dbReference type="NCBI Taxonomy" id="1047168"/>
    <lineage>
        <taxon>Eukaryota</taxon>
        <taxon>Fungi</taxon>
        <taxon>Dikarya</taxon>
        <taxon>Ascomycota</taxon>
        <taxon>Pezizomycotina</taxon>
        <taxon>Dothideomycetes</taxon>
        <taxon>Dothideomycetidae</taxon>
        <taxon>Mycosphaerellales</taxon>
        <taxon>Mycosphaerellaceae</taxon>
        <taxon>Zymoseptoria</taxon>
    </lineage>
</organism>
<feature type="compositionally biased region" description="Polar residues" evidence="9">
    <location>
        <begin position="42"/>
        <end position="60"/>
    </location>
</feature>
<dbReference type="Gene3D" id="3.20.100.10">
    <property type="entry name" value="mRNA triphosphatase Cet1-like"/>
    <property type="match status" value="1"/>
</dbReference>
<dbReference type="GO" id="GO:0006370">
    <property type="term" value="P:7-methylguanosine mRNA capping"/>
    <property type="evidence" value="ECO:0007669"/>
    <property type="project" value="UniProtKB-UniRule"/>
</dbReference>
<feature type="compositionally biased region" description="Polar residues" evidence="9">
    <location>
        <begin position="172"/>
        <end position="193"/>
    </location>
</feature>
<dbReference type="SUPFAM" id="SSF55154">
    <property type="entry name" value="CYTH-like phosphatases"/>
    <property type="match status" value="1"/>
</dbReference>
<comment type="function">
    <text evidence="8">First step of mRNA capping. Converts the 5'-triphosphate end of a nascent mRNA chain into a diphosphate end.</text>
</comment>
<feature type="domain" description="mRNA triphosphatase Cet1-like" evidence="10">
    <location>
        <begin position="577"/>
        <end position="814"/>
    </location>
</feature>
<gene>
    <name evidence="11" type="ORF">TI39_contig353g00040</name>
</gene>
<keyword evidence="8" id="KW-0506">mRNA capping</keyword>
<proteinExistence type="inferred from homology"/>
<comment type="similarity">
    <text evidence="3 8">Belongs to the fungal TPase family.</text>
</comment>
<evidence type="ECO:0000313" key="12">
    <source>
        <dbReference type="Proteomes" id="UP000033647"/>
    </source>
</evidence>
<keyword evidence="5 8" id="KW-0378">Hydrolase</keyword>
<evidence type="ECO:0000259" key="10">
    <source>
        <dbReference type="Pfam" id="PF02940"/>
    </source>
</evidence>
<dbReference type="InterPro" id="IPR040343">
    <property type="entry name" value="Cet1/Ctl1"/>
</dbReference>
<feature type="compositionally biased region" description="Low complexity" evidence="9">
    <location>
        <begin position="115"/>
        <end position="133"/>
    </location>
</feature>
<dbReference type="InterPro" id="IPR004206">
    <property type="entry name" value="mRNA_triPase_Cet1"/>
</dbReference>
<keyword evidence="4 8" id="KW-0507">mRNA processing</keyword>
<dbReference type="AlphaFoldDB" id="A0A0F4GR68"/>
<dbReference type="GO" id="GO:0031533">
    <property type="term" value="C:mRNA capping enzyme complex"/>
    <property type="evidence" value="ECO:0007669"/>
    <property type="project" value="UniProtKB-UniRule"/>
</dbReference>
<comment type="subcellular location">
    <subcellularLocation>
        <location evidence="2 8">Nucleus</location>
    </subcellularLocation>
</comment>
<evidence type="ECO:0000256" key="8">
    <source>
        <dbReference type="RuleBase" id="RU367053"/>
    </source>
</evidence>
<dbReference type="Pfam" id="PF02940">
    <property type="entry name" value="mRNA_triPase"/>
    <property type="match status" value="1"/>
</dbReference>
<comment type="cofactor">
    <cofactor evidence="1 8">
        <name>Mg(2+)</name>
        <dbReference type="ChEBI" id="CHEBI:18420"/>
    </cofactor>
</comment>
<comment type="catalytic activity">
    <reaction evidence="7">
        <text>a 5'-end triphospho-ribonucleoside in mRNA + H2O = a 5'-end diphospho-ribonucleoside in mRNA + phosphate + H(+)</text>
        <dbReference type="Rhea" id="RHEA:67004"/>
        <dbReference type="Rhea" id="RHEA-COMP:17164"/>
        <dbReference type="Rhea" id="RHEA-COMP:17165"/>
        <dbReference type="ChEBI" id="CHEBI:15377"/>
        <dbReference type="ChEBI" id="CHEBI:15378"/>
        <dbReference type="ChEBI" id="CHEBI:43474"/>
        <dbReference type="ChEBI" id="CHEBI:167616"/>
        <dbReference type="ChEBI" id="CHEBI:167618"/>
        <dbReference type="EC" id="3.6.1.74"/>
    </reaction>
    <physiologicalReaction direction="left-to-right" evidence="7">
        <dbReference type="Rhea" id="RHEA:67005"/>
    </physiologicalReaction>
</comment>
<dbReference type="CDD" id="cd07470">
    <property type="entry name" value="CYTH-like_mRNA_RTPase"/>
    <property type="match status" value="1"/>
</dbReference>
<evidence type="ECO:0000256" key="6">
    <source>
        <dbReference type="ARBA" id="ARBA00023242"/>
    </source>
</evidence>
<dbReference type="STRING" id="1047168.A0A0F4GR68"/>
<dbReference type="EC" id="3.6.1.74" evidence="8"/>
<protein>
    <recommendedName>
        <fullName evidence="8">mRNA-capping enzyme subunit beta</fullName>
        <ecNumber evidence="8">3.6.1.74</ecNumber>
    </recommendedName>
    <alternativeName>
        <fullName evidence="8">mRNA 5'-phosphatase</fullName>
    </alternativeName>
    <alternativeName>
        <fullName evidence="8">mRNA 5'-triphosphate monophosphatase</fullName>
    </alternativeName>
</protein>
<feature type="compositionally biased region" description="Polar residues" evidence="9">
    <location>
        <begin position="328"/>
        <end position="344"/>
    </location>
</feature>
<dbReference type="InterPro" id="IPR037009">
    <property type="entry name" value="mRNA_triPase_Cet1_sf"/>
</dbReference>
<evidence type="ECO:0000256" key="2">
    <source>
        <dbReference type="ARBA" id="ARBA00004123"/>
    </source>
</evidence>
<dbReference type="PANTHER" id="PTHR28118">
    <property type="entry name" value="POLYNUCLEOTIDE 5'-TRIPHOSPHATASE-RELATED"/>
    <property type="match status" value="1"/>
</dbReference>
<comment type="caution">
    <text evidence="11">The sequence shown here is derived from an EMBL/GenBank/DDBJ whole genome shotgun (WGS) entry which is preliminary data.</text>
</comment>
<dbReference type="OrthoDB" id="272147at2759"/>
<dbReference type="EMBL" id="LAFY01000345">
    <property type="protein sequence ID" value="KJX99728.1"/>
    <property type="molecule type" value="Genomic_DNA"/>
</dbReference>
<evidence type="ECO:0000256" key="7">
    <source>
        <dbReference type="ARBA" id="ARBA00047740"/>
    </source>
</evidence>
<evidence type="ECO:0000256" key="9">
    <source>
        <dbReference type="SAM" id="MobiDB-lite"/>
    </source>
</evidence>
<evidence type="ECO:0000256" key="5">
    <source>
        <dbReference type="ARBA" id="ARBA00022801"/>
    </source>
</evidence>
<keyword evidence="6 8" id="KW-0539">Nucleus</keyword>
<feature type="region of interest" description="Disordered" evidence="9">
    <location>
        <begin position="1"/>
        <end position="529"/>
    </location>
</feature>
<evidence type="ECO:0000313" key="11">
    <source>
        <dbReference type="EMBL" id="KJX99728.1"/>
    </source>
</evidence>
<dbReference type="GO" id="GO:0004651">
    <property type="term" value="F:polynucleotide 5'-phosphatase activity"/>
    <property type="evidence" value="ECO:0007669"/>
    <property type="project" value="UniProtKB-UniRule"/>
</dbReference>